<gene>
    <name evidence="1" type="ORF">SAMN05216241_10913</name>
</gene>
<evidence type="ECO:0000313" key="1">
    <source>
        <dbReference type="EMBL" id="SDG32863.1"/>
    </source>
</evidence>
<accession>A0A1G7TC38</accession>
<protein>
    <recommendedName>
        <fullName evidence="3">PAS domain-containing protein</fullName>
    </recommendedName>
</protein>
<organism evidence="1 2">
    <name type="scientific">Limimonas halophila</name>
    <dbReference type="NCBI Taxonomy" id="1082479"/>
    <lineage>
        <taxon>Bacteria</taxon>
        <taxon>Pseudomonadati</taxon>
        <taxon>Pseudomonadota</taxon>
        <taxon>Alphaproteobacteria</taxon>
        <taxon>Rhodospirillales</taxon>
        <taxon>Rhodovibrionaceae</taxon>
        <taxon>Limimonas</taxon>
    </lineage>
</organism>
<evidence type="ECO:0008006" key="3">
    <source>
        <dbReference type="Google" id="ProtNLM"/>
    </source>
</evidence>
<evidence type="ECO:0000313" key="2">
    <source>
        <dbReference type="Proteomes" id="UP000199415"/>
    </source>
</evidence>
<dbReference type="AlphaFoldDB" id="A0A1G7TC38"/>
<dbReference type="Proteomes" id="UP000199415">
    <property type="component" value="Unassembled WGS sequence"/>
</dbReference>
<reference evidence="1 2" key="1">
    <citation type="submission" date="2016-10" db="EMBL/GenBank/DDBJ databases">
        <authorList>
            <person name="de Groot N.N."/>
        </authorList>
    </citation>
    <scope>NUCLEOTIDE SEQUENCE [LARGE SCALE GENOMIC DNA]</scope>
    <source>
        <strain evidence="1 2">DSM 25584</strain>
    </source>
</reference>
<dbReference type="EMBL" id="FNCE01000009">
    <property type="protein sequence ID" value="SDG32863.1"/>
    <property type="molecule type" value="Genomic_DNA"/>
</dbReference>
<name>A0A1G7TC38_9PROT</name>
<keyword evidence="2" id="KW-1185">Reference proteome</keyword>
<sequence length="142" mass="15161">MVGARTPRDALIEWRRGQGVDGELPRGADVGAFSTPRLARHLLVLDVVSNPVRFRVRLVGSDIVALIGEDWTGCWVDHRHLGPLGVHVAGALATTVGKHGPTAGANTIHRPKRPCIAYEAVRLPLRGPGSTVEQIVSCLEAA</sequence>
<proteinExistence type="predicted"/>